<organism evidence="2 3">
    <name type="scientific">Phascolomyces articulosus</name>
    <dbReference type="NCBI Taxonomy" id="60185"/>
    <lineage>
        <taxon>Eukaryota</taxon>
        <taxon>Fungi</taxon>
        <taxon>Fungi incertae sedis</taxon>
        <taxon>Mucoromycota</taxon>
        <taxon>Mucoromycotina</taxon>
        <taxon>Mucoromycetes</taxon>
        <taxon>Mucorales</taxon>
        <taxon>Lichtheimiaceae</taxon>
        <taxon>Phascolomyces</taxon>
    </lineage>
</organism>
<reference evidence="2" key="2">
    <citation type="submission" date="2023-02" db="EMBL/GenBank/DDBJ databases">
        <authorList>
            <consortium name="DOE Joint Genome Institute"/>
            <person name="Mondo S.J."/>
            <person name="Chang Y."/>
            <person name="Wang Y."/>
            <person name="Ahrendt S."/>
            <person name="Andreopoulos W."/>
            <person name="Barry K."/>
            <person name="Beard J."/>
            <person name="Benny G.L."/>
            <person name="Blankenship S."/>
            <person name="Bonito G."/>
            <person name="Cuomo C."/>
            <person name="Desiro A."/>
            <person name="Gervers K.A."/>
            <person name="Hundley H."/>
            <person name="Kuo A."/>
            <person name="LaButti K."/>
            <person name="Lang B.F."/>
            <person name="Lipzen A."/>
            <person name="O'Donnell K."/>
            <person name="Pangilinan J."/>
            <person name="Reynolds N."/>
            <person name="Sandor L."/>
            <person name="Smith M.W."/>
            <person name="Tsang A."/>
            <person name="Grigoriev I.V."/>
            <person name="Stajich J.E."/>
            <person name="Spatafora J.W."/>
        </authorList>
    </citation>
    <scope>NUCLEOTIDE SEQUENCE</scope>
    <source>
        <strain evidence="2">RSA 2281</strain>
    </source>
</reference>
<evidence type="ECO:0000313" key="3">
    <source>
        <dbReference type="Proteomes" id="UP001209540"/>
    </source>
</evidence>
<name>A0AAD5K7S3_9FUNG</name>
<proteinExistence type="predicted"/>
<evidence type="ECO:0000313" key="2">
    <source>
        <dbReference type="EMBL" id="KAI9254637.1"/>
    </source>
</evidence>
<reference evidence="2" key="1">
    <citation type="journal article" date="2022" name="IScience">
        <title>Evolution of zygomycete secretomes and the origins of terrestrial fungal ecologies.</title>
        <authorList>
            <person name="Chang Y."/>
            <person name="Wang Y."/>
            <person name="Mondo S."/>
            <person name="Ahrendt S."/>
            <person name="Andreopoulos W."/>
            <person name="Barry K."/>
            <person name="Beard J."/>
            <person name="Benny G.L."/>
            <person name="Blankenship S."/>
            <person name="Bonito G."/>
            <person name="Cuomo C."/>
            <person name="Desiro A."/>
            <person name="Gervers K.A."/>
            <person name="Hundley H."/>
            <person name="Kuo A."/>
            <person name="LaButti K."/>
            <person name="Lang B.F."/>
            <person name="Lipzen A."/>
            <person name="O'Donnell K."/>
            <person name="Pangilinan J."/>
            <person name="Reynolds N."/>
            <person name="Sandor L."/>
            <person name="Smith M.E."/>
            <person name="Tsang A."/>
            <person name="Grigoriev I.V."/>
            <person name="Stajich J.E."/>
            <person name="Spatafora J.W."/>
        </authorList>
    </citation>
    <scope>NUCLEOTIDE SEQUENCE</scope>
    <source>
        <strain evidence="2">RSA 2281</strain>
    </source>
</reference>
<evidence type="ECO:0000256" key="1">
    <source>
        <dbReference type="SAM" id="Coils"/>
    </source>
</evidence>
<gene>
    <name evidence="2" type="ORF">BDA99DRAFT_518912</name>
</gene>
<keyword evidence="3" id="KW-1185">Reference proteome</keyword>
<keyword evidence="1" id="KW-0175">Coiled coil</keyword>
<protein>
    <submittedName>
        <fullName evidence="2">Uncharacterized protein</fullName>
    </submittedName>
</protein>
<sequence>MSKTKNNDQNKKQKKKEKALKEVMKTNKLLLEQLAILRQEVSDLRRVVQRTEPVGPVEPVILSISGSPSPFHKHTRFTVIPNDTKVIRSDHTKLSAVLEDIGNRFFENRPWDKAFLEGFAQELEKFANDVSRHVRRRFRVDKTIGWQSSPKEGRDLAVDMVEANIGDYFPLRSCKKSWATKFLLRRAWNRTCKEDANEGDILMNERYSHLVSKNILTL</sequence>
<feature type="coiled-coil region" evidence="1">
    <location>
        <begin position="20"/>
        <end position="47"/>
    </location>
</feature>
<accession>A0AAD5K7S3</accession>
<dbReference type="EMBL" id="JAIXMP010000024">
    <property type="protein sequence ID" value="KAI9254637.1"/>
    <property type="molecule type" value="Genomic_DNA"/>
</dbReference>
<comment type="caution">
    <text evidence="2">The sequence shown here is derived from an EMBL/GenBank/DDBJ whole genome shotgun (WGS) entry which is preliminary data.</text>
</comment>
<dbReference type="AlphaFoldDB" id="A0AAD5K7S3"/>
<dbReference type="Proteomes" id="UP001209540">
    <property type="component" value="Unassembled WGS sequence"/>
</dbReference>